<keyword evidence="2" id="KW-0326">Glycosidase</keyword>
<keyword evidence="8" id="KW-1185">Reference proteome</keyword>
<reference evidence="7 8" key="1">
    <citation type="submission" date="2019-12" db="EMBL/GenBank/DDBJ databases">
        <title>The draft genomic sequence of strain Chitinophaga oryziterrae JCM 16595.</title>
        <authorList>
            <person name="Zhang X."/>
        </authorList>
    </citation>
    <scope>NUCLEOTIDE SEQUENCE [LARGE SCALE GENOMIC DNA]</scope>
    <source>
        <strain evidence="7 8">JCM 16595</strain>
    </source>
</reference>
<dbReference type="Pfam" id="PF21365">
    <property type="entry name" value="Glyco_hydro_31_3rd"/>
    <property type="match status" value="1"/>
</dbReference>
<evidence type="ECO:0000256" key="1">
    <source>
        <dbReference type="ARBA" id="ARBA00007806"/>
    </source>
</evidence>
<dbReference type="Gene3D" id="2.60.40.1180">
    <property type="entry name" value="Golgi alpha-mannosidase II"/>
    <property type="match status" value="2"/>
</dbReference>
<accession>A0A6N8JDD6</accession>
<organism evidence="7 8">
    <name type="scientific">Chitinophaga oryziterrae</name>
    <dbReference type="NCBI Taxonomy" id="1031224"/>
    <lineage>
        <taxon>Bacteria</taxon>
        <taxon>Pseudomonadati</taxon>
        <taxon>Bacteroidota</taxon>
        <taxon>Chitinophagia</taxon>
        <taxon>Chitinophagales</taxon>
        <taxon>Chitinophagaceae</taxon>
        <taxon>Chitinophaga</taxon>
    </lineage>
</organism>
<comment type="caution">
    <text evidence="7">The sequence shown here is derived from an EMBL/GenBank/DDBJ whole genome shotgun (WGS) entry which is preliminary data.</text>
</comment>
<evidence type="ECO:0000259" key="4">
    <source>
        <dbReference type="Pfam" id="PF13802"/>
    </source>
</evidence>
<dbReference type="InterPro" id="IPR013780">
    <property type="entry name" value="Glyco_hydro_b"/>
</dbReference>
<evidence type="ECO:0000259" key="3">
    <source>
        <dbReference type="Pfam" id="PF01055"/>
    </source>
</evidence>
<feature type="domain" description="DUF5110" evidence="5">
    <location>
        <begin position="694"/>
        <end position="749"/>
    </location>
</feature>
<dbReference type="Pfam" id="PF17137">
    <property type="entry name" value="DUF5110"/>
    <property type="match status" value="1"/>
</dbReference>
<evidence type="ECO:0000259" key="5">
    <source>
        <dbReference type="Pfam" id="PF17137"/>
    </source>
</evidence>
<name>A0A6N8JDD6_9BACT</name>
<dbReference type="Pfam" id="PF13802">
    <property type="entry name" value="Gal_mutarotas_2"/>
    <property type="match status" value="1"/>
</dbReference>
<dbReference type="InterPro" id="IPR011013">
    <property type="entry name" value="Gal_mutarotase_sf_dom"/>
</dbReference>
<dbReference type="OrthoDB" id="176168at2"/>
<dbReference type="CDD" id="cd14752">
    <property type="entry name" value="GH31_N"/>
    <property type="match status" value="1"/>
</dbReference>
<evidence type="ECO:0000259" key="6">
    <source>
        <dbReference type="Pfam" id="PF21365"/>
    </source>
</evidence>
<dbReference type="Proteomes" id="UP000468388">
    <property type="component" value="Unassembled WGS sequence"/>
</dbReference>
<evidence type="ECO:0000313" key="8">
    <source>
        <dbReference type="Proteomes" id="UP000468388"/>
    </source>
</evidence>
<keyword evidence="2" id="KW-0378">Hydrolase</keyword>
<proteinExistence type="inferred from homology"/>
<feature type="domain" description="Glycoside hydrolase family 31 N-terminal" evidence="4">
    <location>
        <begin position="126"/>
        <end position="195"/>
    </location>
</feature>
<protein>
    <submittedName>
        <fullName evidence="7">DUF5110 domain-containing protein</fullName>
    </submittedName>
</protein>
<dbReference type="CDD" id="cd06592">
    <property type="entry name" value="GH31_NET37"/>
    <property type="match status" value="1"/>
</dbReference>
<dbReference type="AlphaFoldDB" id="A0A6N8JDD6"/>
<dbReference type="PANTHER" id="PTHR43863">
    <property type="entry name" value="HYDROLASE, PUTATIVE (AFU_ORTHOLOGUE AFUA_1G03140)-RELATED"/>
    <property type="match status" value="1"/>
</dbReference>
<dbReference type="GO" id="GO:0030246">
    <property type="term" value="F:carbohydrate binding"/>
    <property type="evidence" value="ECO:0007669"/>
    <property type="project" value="InterPro"/>
</dbReference>
<gene>
    <name evidence="7" type="ORF">GO495_22295</name>
</gene>
<dbReference type="PANTHER" id="PTHR43863:SF2">
    <property type="entry name" value="MALTASE-GLUCOAMYLASE"/>
    <property type="match status" value="1"/>
</dbReference>
<comment type="similarity">
    <text evidence="1 2">Belongs to the glycosyl hydrolase 31 family.</text>
</comment>
<dbReference type="InterPro" id="IPR017853">
    <property type="entry name" value="GH"/>
</dbReference>
<feature type="domain" description="Glycosyl hydrolase family 31 C-terminal" evidence="6">
    <location>
        <begin position="592"/>
        <end position="677"/>
    </location>
</feature>
<dbReference type="GO" id="GO:0005975">
    <property type="term" value="P:carbohydrate metabolic process"/>
    <property type="evidence" value="ECO:0007669"/>
    <property type="project" value="InterPro"/>
</dbReference>
<evidence type="ECO:0000256" key="2">
    <source>
        <dbReference type="RuleBase" id="RU361185"/>
    </source>
</evidence>
<dbReference type="EMBL" id="WRXO01000007">
    <property type="protein sequence ID" value="MVT43345.1"/>
    <property type="molecule type" value="Genomic_DNA"/>
</dbReference>
<dbReference type="SUPFAM" id="SSF74650">
    <property type="entry name" value="Galactose mutarotase-like"/>
    <property type="match status" value="1"/>
</dbReference>
<dbReference type="GO" id="GO:0004553">
    <property type="term" value="F:hydrolase activity, hydrolyzing O-glycosyl compounds"/>
    <property type="evidence" value="ECO:0007669"/>
    <property type="project" value="InterPro"/>
</dbReference>
<dbReference type="SUPFAM" id="SSF51445">
    <property type="entry name" value="(Trans)glycosidases"/>
    <property type="match status" value="1"/>
</dbReference>
<dbReference type="InterPro" id="IPR033403">
    <property type="entry name" value="DUF5110"/>
</dbReference>
<sequence length="757" mass="85421">MVIKTFMNLGGRKMAPGQLNGRGLKKPPDNTIVIPDFYNITFHMRKNTISTFTLLLFLQALFIKAIAQVTNVAPGVQKISAGVPDKFTPYSFCEELPMKTALAGLPAGELPFKLADIRISTTDRGVVVEIPLDSSEQLYGFGLQLGSFNKRGLKIRPIVNDNPLNDVGYTHGPTTFYVSNRGYGILINTARYTTFYCGSMAKLNNRNIASAEIKGGNSVDELYKSSGKVLGSVTVDIPGAKGIEVFVFEGPDLKNVMQRYNLFAGGGALPAIWGLGVKYRVKADFNQQQVIKMAEYFRNNHIPCDVLGIEPKWQTAAYSCSYVWAKDFFPDPDTFIAVMKDKGFQLNLWEHAFVSPKSPLYEPLKTRSGNYLVWGGLVPDFADSTTRKIFADYHNETFVKQGISGFKMDECDNSNIAFGSNSWSFPELSQFPSGIDGEQMHQLFGLLYQKTIYNIYKRFNKRTYLDVRASNAFASSYPAALYSDTYDHDQYIKMILNSGFSGMIWSPEVRESNSIKDFMRRSQTAVLSAQTLFNSWYLQNPPWLQINIKKNNAGQLMDNARDVEADIRKLFEFRMSLIPYLYNAFAQYHFKGIPPFRALVIDYPDDKNTVNLEDEYMIGEGILAAPLTEKMDERMVYLPAGIWYDFNTNQKYAGGRQYSIKPTLSQLPIFIKEGTILPLAKPVEHVTAGTVFEITCYVYGNGATGTTLFEDDGVTFNYEKGDYNTMTLQWLNNKAHISHKGSFKNSRYEITRWVVIN</sequence>
<dbReference type="Gene3D" id="2.60.40.1760">
    <property type="entry name" value="glycosyl hydrolase (family 31)"/>
    <property type="match status" value="1"/>
</dbReference>
<dbReference type="Pfam" id="PF01055">
    <property type="entry name" value="Glyco_hydro_31_2nd"/>
    <property type="match status" value="1"/>
</dbReference>
<dbReference type="SUPFAM" id="SSF51011">
    <property type="entry name" value="Glycosyl hydrolase domain"/>
    <property type="match status" value="1"/>
</dbReference>
<dbReference type="InterPro" id="IPR048395">
    <property type="entry name" value="Glyco_hydro_31_C"/>
</dbReference>
<dbReference type="InterPro" id="IPR051816">
    <property type="entry name" value="Glycosyl_Hydrolase_31"/>
</dbReference>
<dbReference type="Gene3D" id="3.20.20.80">
    <property type="entry name" value="Glycosidases"/>
    <property type="match status" value="1"/>
</dbReference>
<feature type="domain" description="Glycoside hydrolase family 31 TIM barrel" evidence="3">
    <location>
        <begin position="268"/>
        <end position="583"/>
    </location>
</feature>
<dbReference type="InterPro" id="IPR000322">
    <property type="entry name" value="Glyco_hydro_31_TIM"/>
</dbReference>
<evidence type="ECO:0000313" key="7">
    <source>
        <dbReference type="EMBL" id="MVT43345.1"/>
    </source>
</evidence>
<dbReference type="InterPro" id="IPR025887">
    <property type="entry name" value="Glyco_hydro_31_N_dom"/>
</dbReference>